<accession>A0ABD4TIU9</accession>
<comment type="caution">
    <text evidence="2">The sequence shown here is derived from an EMBL/GenBank/DDBJ whole genome shotgun (WGS) entry which is preliminary data.</text>
</comment>
<dbReference type="Proteomes" id="UP001523230">
    <property type="component" value="Unassembled WGS sequence"/>
</dbReference>
<name>A0ABD4TIU9_9EURY</name>
<dbReference type="Pfam" id="PF07617">
    <property type="entry name" value="DUF1579"/>
    <property type="match status" value="1"/>
</dbReference>
<evidence type="ECO:0000313" key="3">
    <source>
        <dbReference type="Proteomes" id="UP001523230"/>
    </source>
</evidence>
<sequence length="247" mass="28195">MMIKLRKMGGMRSAKCFAVAVADRMPQAPFSRGRGTRKRSQFRRHGVRADLYMGGRSRLRAVMRMTERETPAETTARWEPTVRKPGPETEALARFHPNGTWTGTVQADGMGPGSPEMEARGRADCEWIINGLWRSCRFEQDQFVAGEKVVTWKAHWIAGWDARTKEYRGMAVDSNGISMMFRGRLEGDRLIMESMEPAVSLRFIWDAADPRAIIWMNEIMTEDGSWRLIEEYVIRPQEPVRLSGPGV</sequence>
<evidence type="ECO:0000313" key="2">
    <source>
        <dbReference type="EMBL" id="MCM2466879.1"/>
    </source>
</evidence>
<feature type="region of interest" description="Disordered" evidence="1">
    <location>
        <begin position="89"/>
        <end position="118"/>
    </location>
</feature>
<keyword evidence="3" id="KW-1185">Reference proteome</keyword>
<dbReference type="AlphaFoldDB" id="A0ABD4TIU9"/>
<proteinExistence type="predicted"/>
<dbReference type="EMBL" id="QFDM01000003">
    <property type="protein sequence ID" value="MCM2466879.1"/>
    <property type="molecule type" value="Genomic_DNA"/>
</dbReference>
<gene>
    <name evidence="2" type="ORF">DIC75_11295</name>
</gene>
<evidence type="ECO:0000256" key="1">
    <source>
        <dbReference type="SAM" id="MobiDB-lite"/>
    </source>
</evidence>
<evidence type="ECO:0008006" key="4">
    <source>
        <dbReference type="Google" id="ProtNLM"/>
    </source>
</evidence>
<organism evidence="2 3">
    <name type="scientific">Methanoculleus oceani</name>
    <dbReference type="NCBI Taxonomy" id="2184756"/>
    <lineage>
        <taxon>Archaea</taxon>
        <taxon>Methanobacteriati</taxon>
        <taxon>Methanobacteriota</taxon>
        <taxon>Stenosarchaea group</taxon>
        <taxon>Methanomicrobia</taxon>
        <taxon>Methanomicrobiales</taxon>
        <taxon>Methanomicrobiaceae</taxon>
        <taxon>Methanoculleus</taxon>
    </lineage>
</organism>
<dbReference type="InterPro" id="IPR011473">
    <property type="entry name" value="DUF1579"/>
</dbReference>
<reference evidence="2 3" key="1">
    <citation type="submission" date="2018-05" db="EMBL/GenBank/DDBJ databases">
        <title>Isolation and characterization of genus Methanoculleus species and their viruses from deep sea marine sediment offshore southwestern Taiwan.</title>
        <authorList>
            <person name="Wei W.-H."/>
            <person name="Chen W.-C."/>
            <person name="Lai M.-C."/>
            <person name="Chen S.-C."/>
        </authorList>
    </citation>
    <scope>NUCLEOTIDE SEQUENCE [LARGE SCALE GENOMIC DNA]</scope>
    <source>
        <strain evidence="2 3">CWC-02</strain>
    </source>
</reference>
<protein>
    <recommendedName>
        <fullName evidence="4">DUF1579 domain-containing protein</fullName>
    </recommendedName>
</protein>